<feature type="domain" description="G5" evidence="3">
    <location>
        <begin position="67"/>
        <end position="147"/>
    </location>
</feature>
<dbReference type="RefSeq" id="WP_203784050.1">
    <property type="nucleotide sequence ID" value="NZ_BONB01000052.1"/>
</dbReference>
<name>A0A3D9ZWD6_9ACTN</name>
<feature type="chain" id="PRO_5039266961" evidence="2">
    <location>
        <begin position="21"/>
        <end position="203"/>
    </location>
</feature>
<evidence type="ECO:0000256" key="2">
    <source>
        <dbReference type="SAM" id="SignalP"/>
    </source>
</evidence>
<dbReference type="InterPro" id="IPR011098">
    <property type="entry name" value="G5_dom"/>
</dbReference>
<evidence type="ECO:0000313" key="5">
    <source>
        <dbReference type="Proteomes" id="UP000256913"/>
    </source>
</evidence>
<keyword evidence="5" id="KW-1185">Reference proteome</keyword>
<dbReference type="EMBL" id="QUMQ01000001">
    <property type="protein sequence ID" value="REG01556.1"/>
    <property type="molecule type" value="Genomic_DNA"/>
</dbReference>
<dbReference type="SMART" id="SM01208">
    <property type="entry name" value="G5"/>
    <property type="match status" value="1"/>
</dbReference>
<gene>
    <name evidence="4" type="ORF">DFJ67_7640</name>
</gene>
<dbReference type="AlphaFoldDB" id="A0A3D9ZWD6"/>
<accession>A0A3D9ZWD6</accession>
<organism evidence="4 5">
    <name type="scientific">Asanoa ferruginea</name>
    <dbReference type="NCBI Taxonomy" id="53367"/>
    <lineage>
        <taxon>Bacteria</taxon>
        <taxon>Bacillati</taxon>
        <taxon>Actinomycetota</taxon>
        <taxon>Actinomycetes</taxon>
        <taxon>Micromonosporales</taxon>
        <taxon>Micromonosporaceae</taxon>
        <taxon>Asanoa</taxon>
    </lineage>
</organism>
<reference evidence="4 5" key="1">
    <citation type="submission" date="2018-08" db="EMBL/GenBank/DDBJ databases">
        <title>Sequencing the genomes of 1000 actinobacteria strains.</title>
        <authorList>
            <person name="Klenk H.-P."/>
        </authorList>
    </citation>
    <scope>NUCLEOTIDE SEQUENCE [LARGE SCALE GENOMIC DNA]</scope>
    <source>
        <strain evidence="4 5">DSM 44099</strain>
    </source>
</reference>
<evidence type="ECO:0000313" key="4">
    <source>
        <dbReference type="EMBL" id="REG01556.1"/>
    </source>
</evidence>
<proteinExistence type="predicted"/>
<protein>
    <submittedName>
        <fullName evidence="4">Surface rod structure-forming protein G</fullName>
    </submittedName>
</protein>
<feature type="signal peptide" evidence="2">
    <location>
        <begin position="1"/>
        <end position="20"/>
    </location>
</feature>
<sequence>MTYRGARSGLLAVIAAVAFVAGCGSPEQTATRPVDLAVPVPAGLGTAAPETSAPETAEPTTAPATTAPVVEKKMVRETQRIAFSTRTVKDSSLASGKKKVRTKGVAGVRTITFEVTLTNGKQTAKKQVSSTITKAPVTQVVAVGTKPASKCDPNYSGCVPIASDVDCAGGSGNGPAYVQGPVRVIGDDIYDLDRDGDGIACDS</sequence>
<comment type="caution">
    <text evidence="4">The sequence shown here is derived from an EMBL/GenBank/DDBJ whole genome shotgun (WGS) entry which is preliminary data.</text>
</comment>
<keyword evidence="1 2" id="KW-0732">Signal</keyword>
<dbReference type="PROSITE" id="PS51109">
    <property type="entry name" value="G5"/>
    <property type="match status" value="1"/>
</dbReference>
<dbReference type="Gene3D" id="2.20.230.10">
    <property type="entry name" value="Resuscitation-promoting factor rpfb"/>
    <property type="match status" value="1"/>
</dbReference>
<evidence type="ECO:0000256" key="1">
    <source>
        <dbReference type="ARBA" id="ARBA00022729"/>
    </source>
</evidence>
<evidence type="ECO:0000259" key="3">
    <source>
        <dbReference type="PROSITE" id="PS51109"/>
    </source>
</evidence>
<dbReference type="Proteomes" id="UP000256913">
    <property type="component" value="Unassembled WGS sequence"/>
</dbReference>
<dbReference type="PROSITE" id="PS51257">
    <property type="entry name" value="PROKAR_LIPOPROTEIN"/>
    <property type="match status" value="1"/>
</dbReference>
<dbReference type="Pfam" id="PF07501">
    <property type="entry name" value="G5"/>
    <property type="match status" value="1"/>
</dbReference>